<dbReference type="Gene3D" id="1.10.10.10">
    <property type="entry name" value="Winged helix-like DNA-binding domain superfamily/Winged helix DNA-binding domain"/>
    <property type="match status" value="1"/>
</dbReference>
<dbReference type="Pfam" id="PF03551">
    <property type="entry name" value="PadR"/>
    <property type="match status" value="1"/>
</dbReference>
<dbReference type="PANTHER" id="PTHR43252:SF2">
    <property type="entry name" value="TRANSCRIPTION REGULATOR, PADR-LIKE FAMILY"/>
    <property type="match status" value="1"/>
</dbReference>
<dbReference type="InterPro" id="IPR036390">
    <property type="entry name" value="WH_DNA-bd_sf"/>
</dbReference>
<dbReference type="PANTHER" id="PTHR43252">
    <property type="entry name" value="TRANSCRIPTIONAL REGULATOR YQJI"/>
    <property type="match status" value="1"/>
</dbReference>
<gene>
    <name evidence="2" type="ORF">AKJ42_00575</name>
</gene>
<accession>A0A133V232</accession>
<dbReference type="InterPro" id="IPR005149">
    <property type="entry name" value="Tscrpt_reg_PadR_N"/>
</dbReference>
<comment type="caution">
    <text evidence="2">The sequence shown here is derived from an EMBL/GenBank/DDBJ whole genome shotgun (WGS) entry which is preliminary data.</text>
</comment>
<dbReference type="AlphaFoldDB" id="A0A133V232"/>
<dbReference type="SUPFAM" id="SSF46785">
    <property type="entry name" value="Winged helix' DNA-binding domain"/>
    <property type="match status" value="1"/>
</dbReference>
<dbReference type="SMART" id="SM00746">
    <property type="entry name" value="TRASH"/>
    <property type="match status" value="1"/>
</dbReference>
<evidence type="ECO:0000259" key="1">
    <source>
        <dbReference type="SMART" id="SM00746"/>
    </source>
</evidence>
<feature type="domain" description="TRASH" evidence="1">
    <location>
        <begin position="107"/>
        <end position="143"/>
    </location>
</feature>
<dbReference type="Proteomes" id="UP000070520">
    <property type="component" value="Unassembled WGS sequence"/>
</dbReference>
<keyword evidence="3" id="KW-1185">Reference proteome</keyword>
<proteinExistence type="predicted"/>
<sequence length="143" mass="16434">MVRKKGLLTNLTRFFTLSILSENPSHGYKIMDKLEERLGKRPSPGQIYPLLKKLKKKGLISQEIEKSGDRERKVYSLTEDGREAYSRLVNRFNDVVSTILEPRLTKCAHCGCQVYEGGHQEKIDGKLRSFCCIHCANSYKRGR</sequence>
<evidence type="ECO:0000313" key="2">
    <source>
        <dbReference type="EMBL" id="KXB00499.1"/>
    </source>
</evidence>
<reference evidence="2 3" key="1">
    <citation type="journal article" date="2016" name="Sci. Rep.">
        <title>Metabolic traits of an uncultured archaeal lineage -MSBL1- from brine pools of the Red Sea.</title>
        <authorList>
            <person name="Mwirichia R."/>
            <person name="Alam I."/>
            <person name="Rashid M."/>
            <person name="Vinu M."/>
            <person name="Ba-Alawi W."/>
            <person name="Anthony Kamau A."/>
            <person name="Kamanda Ngugi D."/>
            <person name="Goker M."/>
            <person name="Klenk H.P."/>
            <person name="Bajic V."/>
            <person name="Stingl U."/>
        </authorList>
    </citation>
    <scope>NUCLEOTIDE SEQUENCE [LARGE SCALE GENOMIC DNA]</scope>
    <source>
        <strain evidence="2">SCGC-AAA261C02</strain>
    </source>
</reference>
<evidence type="ECO:0000313" key="3">
    <source>
        <dbReference type="Proteomes" id="UP000070520"/>
    </source>
</evidence>
<protein>
    <recommendedName>
        <fullName evidence="1">TRASH domain-containing protein</fullName>
    </recommendedName>
</protein>
<name>A0A133V232_9EURY</name>
<dbReference type="InterPro" id="IPR011017">
    <property type="entry name" value="TRASH_dom"/>
</dbReference>
<organism evidence="2 3">
    <name type="scientific">candidate division MSBL1 archaeon SCGC-AAA261C02</name>
    <dbReference type="NCBI Taxonomy" id="1698272"/>
    <lineage>
        <taxon>Archaea</taxon>
        <taxon>Methanobacteriati</taxon>
        <taxon>Methanobacteriota</taxon>
        <taxon>candidate division MSBL1</taxon>
    </lineage>
</organism>
<dbReference type="InterPro" id="IPR036388">
    <property type="entry name" value="WH-like_DNA-bd_sf"/>
</dbReference>
<dbReference type="EMBL" id="LHXW01000003">
    <property type="protein sequence ID" value="KXB00499.1"/>
    <property type="molecule type" value="Genomic_DNA"/>
</dbReference>